<evidence type="ECO:0000256" key="5">
    <source>
        <dbReference type="ARBA" id="ARBA00023136"/>
    </source>
</evidence>
<dbReference type="GO" id="GO:0005886">
    <property type="term" value="C:plasma membrane"/>
    <property type="evidence" value="ECO:0007669"/>
    <property type="project" value="UniProtKB-SubCell"/>
</dbReference>
<comment type="similarity">
    <text evidence="2">Belongs to the major facilitator superfamily.</text>
</comment>
<feature type="transmembrane region" description="Helical" evidence="7">
    <location>
        <begin position="273"/>
        <end position="294"/>
    </location>
</feature>
<feature type="transmembrane region" description="Helical" evidence="7">
    <location>
        <begin position="210"/>
        <end position="232"/>
    </location>
</feature>
<feature type="domain" description="Major facilitator superfamily (MFS) profile" evidence="8">
    <location>
        <begin position="119"/>
        <end position="502"/>
    </location>
</feature>
<dbReference type="InterPro" id="IPR005829">
    <property type="entry name" value="Sugar_transporter_CS"/>
</dbReference>
<feature type="compositionally biased region" description="Polar residues" evidence="6">
    <location>
        <begin position="46"/>
        <end position="66"/>
    </location>
</feature>
<dbReference type="GO" id="GO:0042908">
    <property type="term" value="P:xenobiotic transport"/>
    <property type="evidence" value="ECO:0007669"/>
    <property type="project" value="UniProtKB-ARBA"/>
</dbReference>
<dbReference type="AlphaFoldDB" id="A0A9W4KE26"/>
<comment type="subcellular location">
    <subcellularLocation>
        <location evidence="1">Cell membrane</location>
        <topology evidence="1">Multi-pass membrane protein</topology>
    </subcellularLocation>
</comment>
<dbReference type="PANTHER" id="PTHR23502">
    <property type="entry name" value="MAJOR FACILITATOR SUPERFAMILY"/>
    <property type="match status" value="1"/>
</dbReference>
<dbReference type="CDD" id="cd17323">
    <property type="entry name" value="MFS_Tpo1_MDR_like"/>
    <property type="match status" value="1"/>
</dbReference>
<keyword evidence="10" id="KW-1185">Reference proteome</keyword>
<gene>
    <name evidence="9" type="ORF">PEGY_LOCUS6489</name>
</gene>
<dbReference type="InterPro" id="IPR020846">
    <property type="entry name" value="MFS_dom"/>
</dbReference>
<feature type="transmembrane region" description="Helical" evidence="7">
    <location>
        <begin position="244"/>
        <end position="267"/>
    </location>
</feature>
<dbReference type="Proteomes" id="UP001154252">
    <property type="component" value="Unassembled WGS sequence"/>
</dbReference>
<dbReference type="GO" id="GO:0022857">
    <property type="term" value="F:transmembrane transporter activity"/>
    <property type="evidence" value="ECO:0007669"/>
    <property type="project" value="InterPro"/>
</dbReference>
<accession>A0A9W4KE26</accession>
<evidence type="ECO:0000313" key="10">
    <source>
        <dbReference type="Proteomes" id="UP001154252"/>
    </source>
</evidence>
<proteinExistence type="inferred from homology"/>
<evidence type="ECO:0000313" key="9">
    <source>
        <dbReference type="EMBL" id="CAG8901542.1"/>
    </source>
</evidence>
<name>A0A9W4KE26_9EURO</name>
<dbReference type="FunFam" id="1.20.1250.20:FF:000082">
    <property type="entry name" value="MFS multidrug transporter, putative"/>
    <property type="match status" value="1"/>
</dbReference>
<dbReference type="PROSITE" id="PS50850">
    <property type="entry name" value="MFS"/>
    <property type="match status" value="1"/>
</dbReference>
<dbReference type="FunFam" id="1.20.1720.10:FF:000063">
    <property type="entry name" value="MFS multidrug transporter, putative (AFU_orthologue AFUA_2G05840)"/>
    <property type="match status" value="1"/>
</dbReference>
<dbReference type="Pfam" id="PF07690">
    <property type="entry name" value="MFS_1"/>
    <property type="match status" value="1"/>
</dbReference>
<dbReference type="PROSITE" id="PS00216">
    <property type="entry name" value="SUGAR_TRANSPORT_1"/>
    <property type="match status" value="1"/>
</dbReference>
<dbReference type="InterPro" id="IPR036259">
    <property type="entry name" value="MFS_trans_sf"/>
</dbReference>
<reference evidence="9" key="1">
    <citation type="submission" date="2021-07" db="EMBL/GenBank/DDBJ databases">
        <authorList>
            <person name="Branca A.L. A."/>
        </authorList>
    </citation>
    <scope>NUCLEOTIDE SEQUENCE</scope>
</reference>
<dbReference type="InterPro" id="IPR011701">
    <property type="entry name" value="MFS"/>
</dbReference>
<evidence type="ECO:0000256" key="6">
    <source>
        <dbReference type="SAM" id="MobiDB-lite"/>
    </source>
</evidence>
<dbReference type="GO" id="GO:0140115">
    <property type="term" value="P:export across plasma membrane"/>
    <property type="evidence" value="ECO:0007669"/>
    <property type="project" value="UniProtKB-ARBA"/>
</dbReference>
<organism evidence="9 10">
    <name type="scientific">Penicillium egyptiacum</name>
    <dbReference type="NCBI Taxonomy" id="1303716"/>
    <lineage>
        <taxon>Eukaryota</taxon>
        <taxon>Fungi</taxon>
        <taxon>Dikarya</taxon>
        <taxon>Ascomycota</taxon>
        <taxon>Pezizomycotina</taxon>
        <taxon>Eurotiomycetes</taxon>
        <taxon>Eurotiomycetidae</taxon>
        <taxon>Eurotiales</taxon>
        <taxon>Aspergillaceae</taxon>
        <taxon>Penicillium</taxon>
    </lineage>
</organism>
<evidence type="ECO:0000256" key="3">
    <source>
        <dbReference type="ARBA" id="ARBA00022692"/>
    </source>
</evidence>
<dbReference type="Gene3D" id="1.20.1720.10">
    <property type="entry name" value="Multidrug resistance protein D"/>
    <property type="match status" value="1"/>
</dbReference>
<dbReference type="PANTHER" id="PTHR23502:SF7">
    <property type="entry name" value="DRUG_PROTON ANTIPORTER YHK8-RELATED"/>
    <property type="match status" value="1"/>
</dbReference>
<evidence type="ECO:0000256" key="7">
    <source>
        <dbReference type="SAM" id="Phobius"/>
    </source>
</evidence>
<dbReference type="OrthoDB" id="3561359at2759"/>
<evidence type="ECO:0000259" key="8">
    <source>
        <dbReference type="PROSITE" id="PS50850"/>
    </source>
</evidence>
<keyword evidence="3 7" id="KW-0812">Transmembrane</keyword>
<feature type="transmembrane region" description="Helical" evidence="7">
    <location>
        <begin position="185"/>
        <end position="204"/>
    </location>
</feature>
<dbReference type="SUPFAM" id="SSF103473">
    <property type="entry name" value="MFS general substrate transporter"/>
    <property type="match status" value="1"/>
</dbReference>
<evidence type="ECO:0000256" key="1">
    <source>
        <dbReference type="ARBA" id="ARBA00004651"/>
    </source>
</evidence>
<sequence length="502" mass="55946">MSPRSSTDVSDEKAHIGPRRPSGDNSDNEFDRTKSEDVTYAPITSPGESSAPLQKQRSNASKSVTSRSLERSWSLNDGVSIGGHGIDEAAVANEDEAYTVLGLEDNDPRNMSKARRWLVVIIVSMGSLCVTCASSMYTTTYVQLMSEFGCSQIVATLGLSFFIWGLGIGPLFLSPLSEFYGRRNIYIVSFSLFLVWLIPCAVAQNTETMLIARFFSGLSGSAFLSVAGGTVGDMFDRHELALPMMLYTASPFVGPEIGPLVGGFINAFTTWRWTFYVLLIWTAGILASIIFFVPETYHPVLLRRKAQKLRQETGDDRWKAPIEKLQRSVPQTVMFSLYRPFLLLTLEPICLCLCIFSAILLGILYLFFGAFQLVFSEVYGLVIWQRGLCFLGLFVGMVIAILSDPIWRRNYARLEHNHEKATNKLDDFQPEWRLPPDRVTARTILVYSGIFTFLVDAYPTFAASALAANSFTRSSFGGIFPLFGMQSKFVCTLSVLRQELEA</sequence>
<keyword evidence="4 7" id="KW-1133">Transmembrane helix</keyword>
<keyword evidence="5 7" id="KW-0472">Membrane</keyword>
<feature type="transmembrane region" description="Helical" evidence="7">
    <location>
        <begin position="341"/>
        <end position="371"/>
    </location>
</feature>
<protein>
    <recommendedName>
        <fullName evidence="8">Major facilitator superfamily (MFS) profile domain-containing protein</fullName>
    </recommendedName>
</protein>
<evidence type="ECO:0000256" key="4">
    <source>
        <dbReference type="ARBA" id="ARBA00022989"/>
    </source>
</evidence>
<feature type="transmembrane region" description="Helical" evidence="7">
    <location>
        <begin position="117"/>
        <end position="138"/>
    </location>
</feature>
<feature type="transmembrane region" description="Helical" evidence="7">
    <location>
        <begin position="383"/>
        <end position="403"/>
    </location>
</feature>
<evidence type="ECO:0000256" key="2">
    <source>
        <dbReference type="ARBA" id="ARBA00008335"/>
    </source>
</evidence>
<feature type="transmembrane region" description="Helical" evidence="7">
    <location>
        <begin position="153"/>
        <end position="173"/>
    </location>
</feature>
<dbReference type="EMBL" id="CAJVRC010000872">
    <property type="protein sequence ID" value="CAG8901542.1"/>
    <property type="molecule type" value="Genomic_DNA"/>
</dbReference>
<feature type="region of interest" description="Disordered" evidence="6">
    <location>
        <begin position="1"/>
        <end position="66"/>
    </location>
</feature>
<comment type="caution">
    <text evidence="9">The sequence shown here is derived from an EMBL/GenBank/DDBJ whole genome shotgun (WGS) entry which is preliminary data.</text>
</comment>